<dbReference type="InterPro" id="IPR036770">
    <property type="entry name" value="Ankyrin_rpt-contain_sf"/>
</dbReference>
<dbReference type="Pfam" id="PF12796">
    <property type="entry name" value="Ank_2"/>
    <property type="match status" value="1"/>
</dbReference>
<protein>
    <recommendedName>
        <fullName evidence="7">PGG domain-containing protein</fullName>
    </recommendedName>
</protein>
<feature type="transmembrane region" description="Helical" evidence="4">
    <location>
        <begin position="340"/>
        <end position="364"/>
    </location>
</feature>
<dbReference type="PROSITE" id="PS50088">
    <property type="entry name" value="ANK_REPEAT"/>
    <property type="match status" value="1"/>
</dbReference>
<dbReference type="SUPFAM" id="SSF48403">
    <property type="entry name" value="Ankyrin repeat"/>
    <property type="match status" value="1"/>
</dbReference>
<feature type="transmembrane region" description="Helical" evidence="4">
    <location>
        <begin position="293"/>
        <end position="316"/>
    </location>
</feature>
<keyword evidence="1" id="KW-0677">Repeat</keyword>
<dbReference type="PANTHER" id="PTHR24186">
    <property type="entry name" value="PROTEIN PHOSPHATASE 1 REGULATORY SUBUNIT"/>
    <property type="match status" value="1"/>
</dbReference>
<feature type="repeat" description="ANK" evidence="3">
    <location>
        <begin position="187"/>
        <end position="208"/>
    </location>
</feature>
<accession>A0AA39STA5</accession>
<organism evidence="5 6">
    <name type="scientific">Acer saccharum</name>
    <name type="common">Sugar maple</name>
    <dbReference type="NCBI Taxonomy" id="4024"/>
    <lineage>
        <taxon>Eukaryota</taxon>
        <taxon>Viridiplantae</taxon>
        <taxon>Streptophyta</taxon>
        <taxon>Embryophyta</taxon>
        <taxon>Tracheophyta</taxon>
        <taxon>Spermatophyta</taxon>
        <taxon>Magnoliopsida</taxon>
        <taxon>eudicotyledons</taxon>
        <taxon>Gunneridae</taxon>
        <taxon>Pentapetalae</taxon>
        <taxon>rosids</taxon>
        <taxon>malvids</taxon>
        <taxon>Sapindales</taxon>
        <taxon>Sapindaceae</taxon>
        <taxon>Hippocastanoideae</taxon>
        <taxon>Acereae</taxon>
        <taxon>Acer</taxon>
    </lineage>
</organism>
<feature type="transmembrane region" description="Helical" evidence="4">
    <location>
        <begin position="371"/>
        <end position="390"/>
    </location>
</feature>
<evidence type="ECO:0008006" key="7">
    <source>
        <dbReference type="Google" id="ProtNLM"/>
    </source>
</evidence>
<dbReference type="SMART" id="SM00248">
    <property type="entry name" value="ANK"/>
    <property type="match status" value="4"/>
</dbReference>
<dbReference type="PROSITE" id="PS50297">
    <property type="entry name" value="ANK_REP_REGION"/>
    <property type="match status" value="1"/>
</dbReference>
<evidence type="ECO:0000256" key="2">
    <source>
        <dbReference type="ARBA" id="ARBA00023043"/>
    </source>
</evidence>
<dbReference type="GO" id="GO:0005886">
    <property type="term" value="C:plasma membrane"/>
    <property type="evidence" value="ECO:0007669"/>
    <property type="project" value="TreeGrafter"/>
</dbReference>
<dbReference type="PANTHER" id="PTHR24186:SF38">
    <property type="entry name" value="ANKYRIN REPEAT FAMILY PROTEIN"/>
    <property type="match status" value="1"/>
</dbReference>
<evidence type="ECO:0000256" key="1">
    <source>
        <dbReference type="ARBA" id="ARBA00022737"/>
    </source>
</evidence>
<dbReference type="InterPro" id="IPR002110">
    <property type="entry name" value="Ankyrin_rpt"/>
</dbReference>
<gene>
    <name evidence="5" type="ORF">LWI29_014214</name>
</gene>
<dbReference type="Gene3D" id="1.25.40.20">
    <property type="entry name" value="Ankyrin repeat-containing domain"/>
    <property type="match status" value="1"/>
</dbReference>
<comment type="caution">
    <text evidence="5">The sequence shown here is derived from an EMBL/GenBank/DDBJ whole genome shotgun (WGS) entry which is preliminary data.</text>
</comment>
<reference evidence="5" key="2">
    <citation type="submission" date="2023-06" db="EMBL/GenBank/DDBJ databases">
        <authorList>
            <person name="Swenson N.G."/>
            <person name="Wegrzyn J.L."/>
            <person name="Mcevoy S.L."/>
        </authorList>
    </citation>
    <scope>NUCLEOTIDE SEQUENCE</scope>
    <source>
        <strain evidence="5">NS2018</strain>
        <tissue evidence="5">Leaf</tissue>
    </source>
</reference>
<evidence type="ECO:0000313" key="6">
    <source>
        <dbReference type="Proteomes" id="UP001168877"/>
    </source>
</evidence>
<dbReference type="Proteomes" id="UP001168877">
    <property type="component" value="Unassembled WGS sequence"/>
</dbReference>
<evidence type="ECO:0000256" key="3">
    <source>
        <dbReference type="PROSITE-ProRule" id="PRU00023"/>
    </source>
</evidence>
<dbReference type="EMBL" id="JAUESC010000004">
    <property type="protein sequence ID" value="KAK0596267.1"/>
    <property type="molecule type" value="Genomic_DNA"/>
</dbReference>
<keyword evidence="6" id="KW-1185">Reference proteome</keyword>
<keyword evidence="4" id="KW-1133">Transmembrane helix</keyword>
<dbReference type="AlphaFoldDB" id="A0AA39STA5"/>
<evidence type="ECO:0000313" key="5">
    <source>
        <dbReference type="EMBL" id="KAK0596267.1"/>
    </source>
</evidence>
<keyword evidence="4" id="KW-0812">Transmembrane</keyword>
<name>A0AA39STA5_ACESA</name>
<proteinExistence type="predicted"/>
<keyword evidence="2 3" id="KW-0040">ANK repeat</keyword>
<evidence type="ECO:0000256" key="4">
    <source>
        <dbReference type="SAM" id="Phobius"/>
    </source>
</evidence>
<feature type="transmembrane region" description="Helical" evidence="4">
    <location>
        <begin position="410"/>
        <end position="431"/>
    </location>
</feature>
<reference evidence="5" key="1">
    <citation type="journal article" date="2022" name="Plant J.">
        <title>Strategies of tolerance reflected in two North American maple genomes.</title>
        <authorList>
            <person name="McEvoy S.L."/>
            <person name="Sezen U.U."/>
            <person name="Trouern-Trend A."/>
            <person name="McMahon S.M."/>
            <person name="Schaberg P.G."/>
            <person name="Yang J."/>
            <person name="Wegrzyn J.L."/>
            <person name="Swenson N.G."/>
        </authorList>
    </citation>
    <scope>NUCLEOTIDE SEQUENCE</scope>
    <source>
        <strain evidence="5">NS2018</strain>
    </source>
</reference>
<keyword evidence="4" id="KW-0472">Membrane</keyword>
<sequence length="445" mass="50023">METLVPISEETASGVKRREDAQTLKALLSTDLEILDLCAKNLSENPLIFACKRRKYFSDLEEIGRRKPEIFHGQEDSKYGCSTFLRLACVKGDVETVRSLVGLDSQLCLVEDKFSMIPLQTAVLHGRSAVIRELVFTCPESLKKVTFLKETVFHLAAKNYQSDAFQVLLEALNKLNKQHLLDEVDHQGNTVLHIAVSNQLIQIVELLLTGTSSMISTTGFAIRVNAKNKQGHTAMDLYYQIPDRGVASLEIGRILHKVGRFEAHVFEQPQNFPNRRRGSTSWSRLWLLETKNILLVVLTIFIGLAFTVTCGIPTFFPREKYIASGVVFQFEDVISAELPLVFYIMAFISILLTISTGILTALLYSLPCGNLLVLSGVSTFNLYVILAYYIMPKFFVRVGSHDVSSFPMMWGLALGFIFSGSLVLFLGKCLLMHSYNFAIWLKKKL</sequence>